<evidence type="ECO:0000313" key="11">
    <source>
        <dbReference type="EMBL" id="CAF2092230.1"/>
    </source>
</evidence>
<dbReference type="Proteomes" id="UP000663855">
    <property type="component" value="Unassembled WGS sequence"/>
</dbReference>
<feature type="transmembrane region" description="Helical" evidence="8">
    <location>
        <begin position="591"/>
        <end position="616"/>
    </location>
</feature>
<feature type="transmembrane region" description="Helical" evidence="8">
    <location>
        <begin position="12"/>
        <end position="29"/>
    </location>
</feature>
<proteinExistence type="inferred from homology"/>
<feature type="transmembrane region" description="Helical" evidence="8">
    <location>
        <begin position="501"/>
        <end position="519"/>
    </location>
</feature>
<evidence type="ECO:0000313" key="13">
    <source>
        <dbReference type="EMBL" id="CAF2136922.1"/>
    </source>
</evidence>
<dbReference type="PANTHER" id="PTHR11101:SF80">
    <property type="entry name" value="PHOSPHATE TRANSPORTER"/>
    <property type="match status" value="1"/>
</dbReference>
<accession>A0A816VHM9</accession>
<evidence type="ECO:0000256" key="3">
    <source>
        <dbReference type="ARBA" id="ARBA00022448"/>
    </source>
</evidence>
<evidence type="ECO:0000256" key="7">
    <source>
        <dbReference type="ARBA" id="ARBA00023136"/>
    </source>
</evidence>
<reference evidence="12" key="1">
    <citation type="submission" date="2021-02" db="EMBL/GenBank/DDBJ databases">
        <authorList>
            <person name="Nowell W R."/>
        </authorList>
    </citation>
    <scope>NUCLEOTIDE SEQUENCE</scope>
</reference>
<evidence type="ECO:0000313" key="9">
    <source>
        <dbReference type="EMBL" id="CAF1410791.1"/>
    </source>
</evidence>
<feature type="transmembrane region" description="Helical" evidence="8">
    <location>
        <begin position="151"/>
        <end position="170"/>
    </location>
</feature>
<dbReference type="EMBL" id="CAJOBI010007198">
    <property type="protein sequence ID" value="CAF4079739.1"/>
    <property type="molecule type" value="Genomic_DNA"/>
</dbReference>
<dbReference type="EMBL" id="CAJNRE010013682">
    <property type="protein sequence ID" value="CAF2120244.1"/>
    <property type="molecule type" value="Genomic_DNA"/>
</dbReference>
<evidence type="ECO:0000313" key="12">
    <source>
        <dbReference type="EMBL" id="CAF2120244.1"/>
    </source>
</evidence>
<dbReference type="GO" id="GO:0016020">
    <property type="term" value="C:membrane"/>
    <property type="evidence" value="ECO:0007669"/>
    <property type="project" value="UniProtKB-SubCell"/>
</dbReference>
<dbReference type="Proteomes" id="UP000663834">
    <property type="component" value="Unassembled WGS sequence"/>
</dbReference>
<feature type="transmembrane region" description="Helical" evidence="8">
    <location>
        <begin position="460"/>
        <end position="489"/>
    </location>
</feature>
<dbReference type="Proteomes" id="UP000663824">
    <property type="component" value="Unassembled WGS sequence"/>
</dbReference>
<dbReference type="Proteomes" id="UP000663887">
    <property type="component" value="Unassembled WGS sequence"/>
</dbReference>
<evidence type="ECO:0000256" key="5">
    <source>
        <dbReference type="ARBA" id="ARBA00022692"/>
    </source>
</evidence>
<dbReference type="PANTHER" id="PTHR11101">
    <property type="entry name" value="PHOSPHATE TRANSPORTER"/>
    <property type="match status" value="1"/>
</dbReference>
<dbReference type="InterPro" id="IPR001204">
    <property type="entry name" value="Phos_transporter"/>
</dbReference>
<evidence type="ECO:0000313" key="18">
    <source>
        <dbReference type="EMBL" id="CAF4237771.1"/>
    </source>
</evidence>
<evidence type="ECO:0000256" key="8">
    <source>
        <dbReference type="RuleBase" id="RU363058"/>
    </source>
</evidence>
<dbReference type="Proteomes" id="UP000681720">
    <property type="component" value="Unassembled WGS sequence"/>
</dbReference>
<organism evidence="12 19">
    <name type="scientific">Rotaria magnacalcarata</name>
    <dbReference type="NCBI Taxonomy" id="392030"/>
    <lineage>
        <taxon>Eukaryota</taxon>
        <taxon>Metazoa</taxon>
        <taxon>Spiralia</taxon>
        <taxon>Gnathifera</taxon>
        <taxon>Rotifera</taxon>
        <taxon>Eurotatoria</taxon>
        <taxon>Bdelloidea</taxon>
        <taxon>Philodinida</taxon>
        <taxon>Philodinidae</taxon>
        <taxon>Rotaria</taxon>
    </lineage>
</organism>
<dbReference type="GO" id="GO:0005315">
    <property type="term" value="F:phosphate transmembrane transporter activity"/>
    <property type="evidence" value="ECO:0007669"/>
    <property type="project" value="InterPro"/>
</dbReference>
<evidence type="ECO:0000313" key="15">
    <source>
        <dbReference type="EMBL" id="CAF3783620.1"/>
    </source>
</evidence>
<evidence type="ECO:0000313" key="19">
    <source>
        <dbReference type="Proteomes" id="UP000663824"/>
    </source>
</evidence>
<dbReference type="EMBL" id="CAJOBF010007643">
    <property type="protein sequence ID" value="CAF4237771.1"/>
    <property type="molecule type" value="Genomic_DNA"/>
</dbReference>
<keyword evidence="3 8" id="KW-0813">Transport</keyword>
<dbReference type="EMBL" id="CAJNOW010006514">
    <property type="protein sequence ID" value="CAF1487868.1"/>
    <property type="molecule type" value="Genomic_DNA"/>
</dbReference>
<dbReference type="EMBL" id="CAJNOV010010543">
    <property type="protein sequence ID" value="CAF1410791.1"/>
    <property type="molecule type" value="Genomic_DNA"/>
</dbReference>
<dbReference type="Pfam" id="PF01384">
    <property type="entry name" value="PHO4"/>
    <property type="match status" value="1"/>
</dbReference>
<keyword evidence="20" id="KW-1185">Reference proteome</keyword>
<dbReference type="EMBL" id="CAJNRG010012038">
    <property type="protein sequence ID" value="CAF2136922.1"/>
    <property type="molecule type" value="Genomic_DNA"/>
</dbReference>
<dbReference type="EMBL" id="CAJNRF010007522">
    <property type="protein sequence ID" value="CAF2092230.1"/>
    <property type="molecule type" value="Genomic_DNA"/>
</dbReference>
<dbReference type="AlphaFoldDB" id="A0A816VHM9"/>
<evidence type="ECO:0000256" key="2">
    <source>
        <dbReference type="ARBA" id="ARBA00009916"/>
    </source>
</evidence>
<evidence type="ECO:0000256" key="4">
    <source>
        <dbReference type="ARBA" id="ARBA00022592"/>
    </source>
</evidence>
<dbReference type="Proteomes" id="UP000663842">
    <property type="component" value="Unassembled WGS sequence"/>
</dbReference>
<evidence type="ECO:0000313" key="16">
    <source>
        <dbReference type="EMBL" id="CAF3893509.1"/>
    </source>
</evidence>
<feature type="transmembrane region" description="Helical" evidence="8">
    <location>
        <begin position="215"/>
        <end position="239"/>
    </location>
</feature>
<comment type="similarity">
    <text evidence="2 8">Belongs to the inorganic phosphate transporter (PiT) (TC 2.A.20) family.</text>
</comment>
<name>A0A816VHM9_9BILA</name>
<comment type="subcellular location">
    <subcellularLocation>
        <location evidence="1 8">Membrane</location>
        <topology evidence="1 8">Multi-pass membrane protein</topology>
    </subcellularLocation>
</comment>
<dbReference type="Proteomes" id="UP000663856">
    <property type="component" value="Unassembled WGS sequence"/>
</dbReference>
<evidence type="ECO:0000313" key="17">
    <source>
        <dbReference type="EMBL" id="CAF4079739.1"/>
    </source>
</evidence>
<evidence type="ECO:0000256" key="1">
    <source>
        <dbReference type="ARBA" id="ARBA00004141"/>
    </source>
</evidence>
<dbReference type="Proteomes" id="UP000681967">
    <property type="component" value="Unassembled WGS sequence"/>
</dbReference>
<protein>
    <recommendedName>
        <fullName evidence="8">Phosphate transporter</fullName>
    </recommendedName>
</protein>
<evidence type="ECO:0000313" key="10">
    <source>
        <dbReference type="EMBL" id="CAF1487868.1"/>
    </source>
</evidence>
<keyword evidence="6 8" id="KW-1133">Transmembrane helix</keyword>
<gene>
    <name evidence="15" type="ORF">BYL167_LOCUS2067</name>
    <name evidence="9" type="ORF">CJN711_LOCUS22493</name>
    <name evidence="16" type="ORF">GIL414_LOCUS6174</name>
    <name evidence="10" type="ORF">KQP761_LOCUS13932</name>
    <name evidence="12" type="ORF">MBJ925_LOCUS25769</name>
    <name evidence="14" type="ORF">OVN521_LOCUS2000</name>
    <name evidence="17" type="ORF">SMN809_LOCUS16237</name>
    <name evidence="18" type="ORF">UXM345_LOCUS30004</name>
    <name evidence="11" type="ORF">WKI299_LOCUS18408</name>
    <name evidence="13" type="ORF">XDN619_LOCUS25999</name>
</gene>
<keyword evidence="7 8" id="KW-0472">Membrane</keyword>
<comment type="caution">
    <text evidence="12">The sequence shown here is derived from an EMBL/GenBank/DDBJ whole genome shotgun (WGS) entry which is preliminary data.</text>
</comment>
<feature type="transmembrane region" description="Helical" evidence="8">
    <location>
        <begin position="540"/>
        <end position="560"/>
    </location>
</feature>
<evidence type="ECO:0000313" key="20">
    <source>
        <dbReference type="Proteomes" id="UP000663866"/>
    </source>
</evidence>
<dbReference type="Proteomes" id="UP000676336">
    <property type="component" value="Unassembled WGS sequence"/>
</dbReference>
<dbReference type="OrthoDB" id="260807at2759"/>
<keyword evidence="5 8" id="KW-0812">Transmembrane</keyword>
<dbReference type="Proteomes" id="UP000663866">
    <property type="component" value="Unassembled WGS sequence"/>
</dbReference>
<feature type="transmembrane region" description="Helical" evidence="8">
    <location>
        <begin position="182"/>
        <end position="203"/>
    </location>
</feature>
<sequence>MIAVEPYSIELLWVLIVGFIVAFVLAFGIGANDVANSFGTSVGSKVLTLKQACILATIFEILGSILIGAKVSDTIRKGIIDPTTFDNPKELMLGQLSSLIGCCIWLLVATFFNLPVSGTHSIVGGTIGFALISQGSNSIKWSVFAKIGGSWFISPVLAGFISIVFFILIRKFILEKENSMTVGLRWLPIFYGVTIMLNVFSIIHSAPPMLYFDRIPLWVNFIITISVGLIIGLSVMIFVKPRLKRSIEATLRKKRGVDYNSEEKPQLTKTEGRFETYTVSRLENVNTSDKETQIDHISMLKEYDLIRYQQQHPDQFRPYVEMQRIRKDSETSNSVYSAVCRGRRESERFRNELLASDNPNTVAHRNVPNQPAIREKTKIYRLPQYPSSPVISGSAPNEAKSLLLTSDDDNISTTSANHLSSNEDIDEVEDKMPEIPTKKKKVDTTSDSLEIASIFKYLQILTAIFGAFAHGGNDVSNAIGPLIGLWLIYVEGNVVAKSATPLWVLFYGGLGISIGLWVWGRRVIRTIGEDLTKITPSSGFIIEISTAFTVLVASNLSIPISTTHCKVGSVVAIGRVRSRQSVDWSLFRNIIVAWIVTVPVTGGIAAGIMALFRYFFL</sequence>
<dbReference type="EMBL" id="CAJOBJ010001730">
    <property type="protein sequence ID" value="CAF3893509.1"/>
    <property type="molecule type" value="Genomic_DNA"/>
</dbReference>
<feature type="transmembrane region" description="Helical" evidence="8">
    <location>
        <begin position="49"/>
        <end position="71"/>
    </location>
</feature>
<dbReference type="EMBL" id="CAJOBH010000344">
    <property type="protein sequence ID" value="CAF3783620.1"/>
    <property type="molecule type" value="Genomic_DNA"/>
</dbReference>
<dbReference type="EMBL" id="CAJOBG010000148">
    <property type="protein sequence ID" value="CAF3766728.1"/>
    <property type="molecule type" value="Genomic_DNA"/>
</dbReference>
<keyword evidence="4 8" id="KW-0592">Phosphate transport</keyword>
<evidence type="ECO:0000256" key="6">
    <source>
        <dbReference type="ARBA" id="ARBA00022989"/>
    </source>
</evidence>
<comment type="function">
    <text evidence="8">Sodium-phosphate symporter.</text>
</comment>
<evidence type="ECO:0000313" key="14">
    <source>
        <dbReference type="EMBL" id="CAF3766728.1"/>
    </source>
</evidence>
<dbReference type="GO" id="GO:0035435">
    <property type="term" value="P:phosphate ion transmembrane transport"/>
    <property type="evidence" value="ECO:0007669"/>
    <property type="project" value="TreeGrafter"/>
</dbReference>